<reference evidence="3 4" key="1">
    <citation type="journal article" date="2023" name="Commun. Biol.">
        <title>Genome analysis of Parmales, the sister group of diatoms, reveals the evolutionary specialization of diatoms from phago-mixotrophs to photoautotrophs.</title>
        <authorList>
            <person name="Ban H."/>
            <person name="Sato S."/>
            <person name="Yoshikawa S."/>
            <person name="Yamada K."/>
            <person name="Nakamura Y."/>
            <person name="Ichinomiya M."/>
            <person name="Sato N."/>
            <person name="Blanc-Mathieu R."/>
            <person name="Endo H."/>
            <person name="Kuwata A."/>
            <person name="Ogata H."/>
        </authorList>
    </citation>
    <scope>NUCLEOTIDE SEQUENCE [LARGE SCALE GENOMIC DNA]</scope>
</reference>
<evidence type="ECO:0000313" key="3">
    <source>
        <dbReference type="EMBL" id="GMI22311.1"/>
    </source>
</evidence>
<feature type="non-terminal residue" evidence="3">
    <location>
        <position position="1"/>
    </location>
</feature>
<feature type="domain" description="Protein kinase" evidence="2">
    <location>
        <begin position="1"/>
        <end position="198"/>
    </location>
</feature>
<dbReference type="EMBL" id="BRYB01003891">
    <property type="protein sequence ID" value="GMI22311.1"/>
    <property type="molecule type" value="Genomic_DNA"/>
</dbReference>
<feature type="region of interest" description="Disordered" evidence="1">
    <location>
        <begin position="585"/>
        <end position="605"/>
    </location>
</feature>
<protein>
    <recommendedName>
        <fullName evidence="2">Protein kinase domain-containing protein</fullName>
    </recommendedName>
</protein>
<dbReference type="SUPFAM" id="SSF50729">
    <property type="entry name" value="PH domain-like"/>
    <property type="match status" value="1"/>
</dbReference>
<comment type="caution">
    <text evidence="3">The sequence shown here is derived from an EMBL/GenBank/DDBJ whole genome shotgun (WGS) entry which is preliminary data.</text>
</comment>
<feature type="non-terminal residue" evidence="3">
    <location>
        <position position="742"/>
    </location>
</feature>
<dbReference type="Proteomes" id="UP001165060">
    <property type="component" value="Unassembled WGS sequence"/>
</dbReference>
<evidence type="ECO:0000256" key="1">
    <source>
        <dbReference type="SAM" id="MobiDB-lite"/>
    </source>
</evidence>
<organism evidence="3 4">
    <name type="scientific">Tetraparma gracilis</name>
    <dbReference type="NCBI Taxonomy" id="2962635"/>
    <lineage>
        <taxon>Eukaryota</taxon>
        <taxon>Sar</taxon>
        <taxon>Stramenopiles</taxon>
        <taxon>Ochrophyta</taxon>
        <taxon>Bolidophyceae</taxon>
        <taxon>Parmales</taxon>
        <taxon>Triparmaceae</taxon>
        <taxon>Tetraparma</taxon>
    </lineage>
</organism>
<evidence type="ECO:0000313" key="4">
    <source>
        <dbReference type="Proteomes" id="UP001165060"/>
    </source>
</evidence>
<name>A0ABQ6M9Q5_9STRA</name>
<keyword evidence="4" id="KW-1185">Reference proteome</keyword>
<evidence type="ECO:0000259" key="2">
    <source>
        <dbReference type="PROSITE" id="PS50011"/>
    </source>
</evidence>
<dbReference type="InterPro" id="IPR000719">
    <property type="entry name" value="Prot_kinase_dom"/>
</dbReference>
<dbReference type="InterPro" id="IPR011993">
    <property type="entry name" value="PH-like_dom_sf"/>
</dbReference>
<proteinExistence type="predicted"/>
<dbReference type="Pfam" id="PF00069">
    <property type="entry name" value="Pkinase"/>
    <property type="match status" value="1"/>
</dbReference>
<dbReference type="Gene3D" id="2.30.29.30">
    <property type="entry name" value="Pleckstrin-homology domain (PH domain)/Phosphotyrosine-binding domain (PTB)"/>
    <property type="match status" value="1"/>
</dbReference>
<accession>A0ABQ6M9Q5</accession>
<dbReference type="InterPro" id="IPR011009">
    <property type="entry name" value="Kinase-like_dom_sf"/>
</dbReference>
<sequence>LDTIFRSERPDINAIRHLAQSTAAAAGHLHSKSLIHGDLKLLNVVRIMDRLSLIDLDASASIGDGDTKFFAGAKFSSGVAPPELIHKLKNKEERDQFASYFSSVVTDDPELWTKIEPKEKKKGRLASHYVLFKVNRDDDLNDGEAMEALMSWDEKKHLPKLLGSIENPPVKDLLFKLLARNPKDRPKDMDEVLNHDFFSERAASHSQIKDIAASQRRASARGKEILETQEKLLAGQAQIIEMSKATQELVENSTSKLCKAIFEATEVSTPTCFVILPYELPPPGANVSAVDQKSMLDKAASWVGTVTDLVEEGQGAIQDPASYATNFLTGAFKSKMAEVKQGLVEKHLFLYLVDEYNGKPVYDESGVFPVKIETKSELVDKYMPMMRVGLQAAAVANGAASLANIFCPFVPRKLVPPSLLAKATTFVDGLGKPSNVAANKSVQKHVAGGDEGGEAKRGGELRDFEKFLQTHDPEATYAGLMRVCNEENGTAIWVSEESAKDIESGRGDARLEDVEEMRSAALEIAKLRAEVEQLHVQDAARKPPAPPELDASDAQEVAKLRAEVEQLRKRPAASEQDATEVAKLRAENDELKKRPASLPAKKAKVQQNEIASLKERLRSASSAASLSSAAAPEVKLKGTLQKLTRGVLGCNRVWAARRVALHASGLLLWEDRVANKRGWMQTVEDGAEPHAEDACRIDVTTNGRLVSFRTTRPEEREEWVEALNAGGGRDSIVNPMVVEGWG</sequence>
<gene>
    <name evidence="3" type="ORF">TeGR_g3839</name>
</gene>
<dbReference type="Gene3D" id="1.10.510.10">
    <property type="entry name" value="Transferase(Phosphotransferase) domain 1"/>
    <property type="match status" value="1"/>
</dbReference>
<dbReference type="PROSITE" id="PS50011">
    <property type="entry name" value="PROTEIN_KINASE_DOM"/>
    <property type="match status" value="1"/>
</dbReference>
<dbReference type="SUPFAM" id="SSF56112">
    <property type="entry name" value="Protein kinase-like (PK-like)"/>
    <property type="match status" value="1"/>
</dbReference>